<evidence type="ECO:0000313" key="1">
    <source>
        <dbReference type="EMBL" id="GAA4430209.1"/>
    </source>
</evidence>
<keyword evidence="2" id="KW-1185">Reference proteome</keyword>
<accession>A0ABP8LK06</accession>
<name>A0ABP8LK06_9BACT</name>
<dbReference type="EMBL" id="BAABHC010000006">
    <property type="protein sequence ID" value="GAA4430209.1"/>
    <property type="molecule type" value="Genomic_DNA"/>
</dbReference>
<dbReference type="Proteomes" id="UP001500552">
    <property type="component" value="Unassembled WGS sequence"/>
</dbReference>
<dbReference type="RefSeq" id="WP_345158244.1">
    <property type="nucleotide sequence ID" value="NZ_BAABHC010000006.1"/>
</dbReference>
<sequence>MSYFDGSEGEAIPLDEAAAFTANYRRSHGDKAETVKAHFFGRDILQKILEQEGCAGIRMYYGLDGSGEKQLVLVGVDADGQDMEDGLVADRSRVCPPDCAVGALNG</sequence>
<comment type="caution">
    <text evidence="1">The sequence shown here is derived from an EMBL/GenBank/DDBJ whole genome shotgun (WGS) entry which is preliminary data.</text>
</comment>
<organism evidence="1 2">
    <name type="scientific">Pontibacter saemangeumensis</name>
    <dbReference type="NCBI Taxonomy" id="1084525"/>
    <lineage>
        <taxon>Bacteria</taxon>
        <taxon>Pseudomonadati</taxon>
        <taxon>Bacteroidota</taxon>
        <taxon>Cytophagia</taxon>
        <taxon>Cytophagales</taxon>
        <taxon>Hymenobacteraceae</taxon>
        <taxon>Pontibacter</taxon>
    </lineage>
</organism>
<reference evidence="2" key="1">
    <citation type="journal article" date="2019" name="Int. J. Syst. Evol. Microbiol.">
        <title>The Global Catalogue of Microorganisms (GCM) 10K type strain sequencing project: providing services to taxonomists for standard genome sequencing and annotation.</title>
        <authorList>
            <consortium name="The Broad Institute Genomics Platform"/>
            <consortium name="The Broad Institute Genome Sequencing Center for Infectious Disease"/>
            <person name="Wu L."/>
            <person name="Ma J."/>
        </authorList>
    </citation>
    <scope>NUCLEOTIDE SEQUENCE [LARGE SCALE GENOMIC DNA]</scope>
    <source>
        <strain evidence="2">JCM 17926</strain>
    </source>
</reference>
<proteinExistence type="predicted"/>
<gene>
    <name evidence="1" type="ORF">GCM10023188_16600</name>
</gene>
<evidence type="ECO:0000313" key="2">
    <source>
        <dbReference type="Proteomes" id="UP001500552"/>
    </source>
</evidence>
<protein>
    <submittedName>
        <fullName evidence="1">Uncharacterized protein</fullName>
    </submittedName>
</protein>